<dbReference type="InterPro" id="IPR000595">
    <property type="entry name" value="cNMP-bd_dom"/>
</dbReference>
<protein>
    <submittedName>
        <fullName evidence="2">Crp/Fnr family transcriptional regulator</fullName>
    </submittedName>
</protein>
<dbReference type="CDD" id="cd00038">
    <property type="entry name" value="CAP_ED"/>
    <property type="match status" value="1"/>
</dbReference>
<dbReference type="Gene3D" id="2.60.120.10">
    <property type="entry name" value="Jelly Rolls"/>
    <property type="match status" value="1"/>
</dbReference>
<keyword evidence="3" id="KW-1185">Reference proteome</keyword>
<feature type="domain" description="Cyclic nucleotide-binding" evidence="1">
    <location>
        <begin position="31"/>
        <end position="109"/>
    </location>
</feature>
<dbReference type="InterPro" id="IPR018490">
    <property type="entry name" value="cNMP-bd_dom_sf"/>
</dbReference>
<sequence length="185" mass="21651">MKEFIDYLLLFGNLNQQQIDFISKKGVEKILHKDEYFAEAGKVVKHLAFTIDGVLRICYYNNQGEEITRYFLDENHIIYSFKGEPLSEYVQAATDCRLLLFTNSDWREIENTIAGWDAIFQKIVNKTLAEKLDRRSPLIEQDATTRYLMFLEKFPTLVNRISLAYIASYLGMTASSLSRIRRNIR</sequence>
<evidence type="ECO:0000313" key="2">
    <source>
        <dbReference type="EMBL" id="QES88332.1"/>
    </source>
</evidence>
<evidence type="ECO:0000313" key="3">
    <source>
        <dbReference type="Proteomes" id="UP000292424"/>
    </source>
</evidence>
<dbReference type="KEGG" id="arac:E0W69_006535"/>
<dbReference type="EMBL" id="CP044016">
    <property type="protein sequence ID" value="QES88332.1"/>
    <property type="molecule type" value="Genomic_DNA"/>
</dbReference>
<dbReference type="RefSeq" id="WP_131329220.1">
    <property type="nucleotide sequence ID" value="NZ_CP044016.1"/>
</dbReference>
<dbReference type="OrthoDB" id="758145at2"/>
<evidence type="ECO:0000259" key="1">
    <source>
        <dbReference type="Pfam" id="PF00027"/>
    </source>
</evidence>
<dbReference type="Proteomes" id="UP000292424">
    <property type="component" value="Chromosome"/>
</dbReference>
<organism evidence="2 3">
    <name type="scientific">Rhizosphaericola mali</name>
    <dbReference type="NCBI Taxonomy" id="2545455"/>
    <lineage>
        <taxon>Bacteria</taxon>
        <taxon>Pseudomonadati</taxon>
        <taxon>Bacteroidota</taxon>
        <taxon>Chitinophagia</taxon>
        <taxon>Chitinophagales</taxon>
        <taxon>Chitinophagaceae</taxon>
        <taxon>Rhizosphaericola</taxon>
    </lineage>
</organism>
<accession>A0A5P2G3D6</accession>
<dbReference type="Pfam" id="PF00027">
    <property type="entry name" value="cNMP_binding"/>
    <property type="match status" value="1"/>
</dbReference>
<dbReference type="AlphaFoldDB" id="A0A5P2G3D6"/>
<dbReference type="InterPro" id="IPR014710">
    <property type="entry name" value="RmlC-like_jellyroll"/>
</dbReference>
<gene>
    <name evidence="2" type="ORF">E0W69_006535</name>
</gene>
<name>A0A5P2G3D6_9BACT</name>
<reference evidence="2 3" key="1">
    <citation type="submission" date="2019-09" db="EMBL/GenBank/DDBJ databases">
        <title>Complete genome sequence of Arachidicoccus sp. B3-10 isolated from apple orchard soil.</title>
        <authorList>
            <person name="Kim H.S."/>
            <person name="Han K.-I."/>
            <person name="Suh M.K."/>
            <person name="Lee K.C."/>
            <person name="Eom M.K."/>
            <person name="Kim J.-S."/>
            <person name="Kang S.W."/>
            <person name="Sin Y."/>
            <person name="Lee J.-S."/>
        </authorList>
    </citation>
    <scope>NUCLEOTIDE SEQUENCE [LARGE SCALE GENOMIC DNA]</scope>
    <source>
        <strain evidence="2 3">B3-10</strain>
    </source>
</reference>
<proteinExistence type="predicted"/>
<dbReference type="SUPFAM" id="SSF51206">
    <property type="entry name" value="cAMP-binding domain-like"/>
    <property type="match status" value="1"/>
</dbReference>